<organism evidence="2 3">
    <name type="scientific">Rhizobium tropici</name>
    <dbReference type="NCBI Taxonomy" id="398"/>
    <lineage>
        <taxon>Bacteria</taxon>
        <taxon>Pseudomonadati</taxon>
        <taxon>Pseudomonadota</taxon>
        <taxon>Alphaproteobacteria</taxon>
        <taxon>Hyphomicrobiales</taxon>
        <taxon>Rhizobiaceae</taxon>
        <taxon>Rhizobium/Agrobacterium group</taxon>
        <taxon>Rhizobium</taxon>
    </lineage>
</organism>
<sequence length="63" mass="7132">MMHRTHSSHPHLNHFTPFLPSGSMAALRDRDLLHMSVDRQRRFELALLAVIAVSLGAAIAWML</sequence>
<evidence type="ECO:0000313" key="2">
    <source>
        <dbReference type="EMBL" id="RAX42431.1"/>
    </source>
</evidence>
<reference evidence="2 3" key="1">
    <citation type="submission" date="2018-06" db="EMBL/GenBank/DDBJ databases">
        <title>Whole Genome Sequence of an efficient microsymbiont, Rhizobium tropici.</title>
        <authorList>
            <person name="Srinivasan R."/>
            <person name="Singh H.V."/>
            <person name="Srivastava R."/>
            <person name="Kumari B."/>
            <person name="Radhakrishna A."/>
        </authorList>
    </citation>
    <scope>NUCLEOTIDE SEQUENCE [LARGE SCALE GENOMIC DNA]</scope>
    <source>
        <strain evidence="2 3">IGFRI Rhizo-19</strain>
    </source>
</reference>
<gene>
    <name evidence="2" type="ORF">DQ393_06220</name>
</gene>
<dbReference type="EMBL" id="QMKK01000022">
    <property type="protein sequence ID" value="RAX42431.1"/>
    <property type="molecule type" value="Genomic_DNA"/>
</dbReference>
<evidence type="ECO:0000313" key="3">
    <source>
        <dbReference type="Proteomes" id="UP000251205"/>
    </source>
</evidence>
<name>A0A329YES0_RHITR</name>
<protein>
    <submittedName>
        <fullName evidence="2">Uncharacterized protein</fullName>
    </submittedName>
</protein>
<dbReference type="Proteomes" id="UP000251205">
    <property type="component" value="Unassembled WGS sequence"/>
</dbReference>
<feature type="transmembrane region" description="Helical" evidence="1">
    <location>
        <begin position="45"/>
        <end position="62"/>
    </location>
</feature>
<proteinExistence type="predicted"/>
<keyword evidence="1" id="KW-0812">Transmembrane</keyword>
<accession>A0A329YES0</accession>
<dbReference type="AlphaFoldDB" id="A0A329YES0"/>
<evidence type="ECO:0000256" key="1">
    <source>
        <dbReference type="SAM" id="Phobius"/>
    </source>
</evidence>
<keyword evidence="1" id="KW-1133">Transmembrane helix</keyword>
<comment type="caution">
    <text evidence="2">The sequence shown here is derived from an EMBL/GenBank/DDBJ whole genome shotgun (WGS) entry which is preliminary data.</text>
</comment>
<dbReference type="RefSeq" id="WP_112340917.1">
    <property type="nucleotide sequence ID" value="NZ_QMKK01000022.1"/>
</dbReference>
<keyword evidence="1" id="KW-0472">Membrane</keyword>